<keyword evidence="4" id="KW-1003">Cell membrane</keyword>
<dbReference type="InterPro" id="IPR027267">
    <property type="entry name" value="AH/BAR_dom_sf"/>
</dbReference>
<comment type="subcellular location">
    <subcellularLocation>
        <location evidence="1">Cell membrane</location>
    </subcellularLocation>
    <subcellularLocation>
        <location evidence="2">Cytoplasm</location>
    </subcellularLocation>
</comment>
<feature type="region of interest" description="Disordered" evidence="10">
    <location>
        <begin position="389"/>
        <end position="410"/>
    </location>
</feature>
<evidence type="ECO:0000256" key="5">
    <source>
        <dbReference type="ARBA" id="ARBA00022490"/>
    </source>
</evidence>
<dbReference type="GO" id="GO:0005886">
    <property type="term" value="C:plasma membrane"/>
    <property type="evidence" value="ECO:0007669"/>
    <property type="project" value="UniProtKB-SubCell"/>
</dbReference>
<evidence type="ECO:0000256" key="8">
    <source>
        <dbReference type="ARBA" id="ARBA00023136"/>
    </source>
</evidence>
<feature type="compositionally biased region" description="Acidic residues" evidence="10">
    <location>
        <begin position="533"/>
        <end position="542"/>
    </location>
</feature>
<keyword evidence="7" id="KW-0479">Metal-binding</keyword>
<name>A0A7E6EUH9_9MOLL</name>
<dbReference type="PANTHER" id="PTHR15135">
    <property type="entry name" value="STAC"/>
    <property type="match status" value="1"/>
</dbReference>
<dbReference type="GO" id="GO:1903078">
    <property type="term" value="P:positive regulation of protein localization to plasma membrane"/>
    <property type="evidence" value="ECO:0007669"/>
    <property type="project" value="TreeGrafter"/>
</dbReference>
<feature type="domain" description="SH3" evidence="11">
    <location>
        <begin position="729"/>
        <end position="788"/>
    </location>
</feature>
<dbReference type="AlphaFoldDB" id="A0A7E6EUH9"/>
<feature type="compositionally biased region" description="Low complexity" evidence="10">
    <location>
        <begin position="704"/>
        <end position="724"/>
    </location>
</feature>
<organism evidence="12 13">
    <name type="scientific">Octopus sinensis</name>
    <name type="common">East Asian common octopus</name>
    <dbReference type="NCBI Taxonomy" id="2607531"/>
    <lineage>
        <taxon>Eukaryota</taxon>
        <taxon>Metazoa</taxon>
        <taxon>Spiralia</taxon>
        <taxon>Lophotrochozoa</taxon>
        <taxon>Mollusca</taxon>
        <taxon>Cephalopoda</taxon>
        <taxon>Coleoidea</taxon>
        <taxon>Octopodiformes</taxon>
        <taxon>Octopoda</taxon>
        <taxon>Incirrata</taxon>
        <taxon>Octopodidae</taxon>
        <taxon>Octopus</taxon>
    </lineage>
</organism>
<dbReference type="SMART" id="SM00326">
    <property type="entry name" value="SH3"/>
    <property type="match status" value="1"/>
</dbReference>
<dbReference type="InterPro" id="IPR039688">
    <property type="entry name" value="STAC1/2/3"/>
</dbReference>
<dbReference type="Proteomes" id="UP000515154">
    <property type="component" value="Linkage group LG5"/>
</dbReference>
<feature type="compositionally biased region" description="Basic residues" evidence="10">
    <location>
        <begin position="616"/>
        <end position="625"/>
    </location>
</feature>
<evidence type="ECO:0000256" key="2">
    <source>
        <dbReference type="ARBA" id="ARBA00004496"/>
    </source>
</evidence>
<feature type="region of interest" description="Disordered" evidence="10">
    <location>
        <begin position="704"/>
        <end position="725"/>
    </location>
</feature>
<evidence type="ECO:0000256" key="4">
    <source>
        <dbReference type="ARBA" id="ARBA00022475"/>
    </source>
</evidence>
<evidence type="ECO:0000256" key="10">
    <source>
        <dbReference type="SAM" id="MobiDB-lite"/>
    </source>
</evidence>
<feature type="compositionally biased region" description="Low complexity" evidence="10">
    <location>
        <begin position="584"/>
        <end position="599"/>
    </location>
</feature>
<dbReference type="Pfam" id="PF26085">
    <property type="entry name" value="SH3_20"/>
    <property type="match status" value="1"/>
</dbReference>
<dbReference type="PRINTS" id="PR00452">
    <property type="entry name" value="SH3DOMAIN"/>
</dbReference>
<dbReference type="GO" id="GO:0003009">
    <property type="term" value="P:skeletal muscle contraction"/>
    <property type="evidence" value="ECO:0007669"/>
    <property type="project" value="TreeGrafter"/>
</dbReference>
<dbReference type="PROSITE" id="PS50002">
    <property type="entry name" value="SH3"/>
    <property type="match status" value="1"/>
</dbReference>
<keyword evidence="6" id="KW-0677">Repeat</keyword>
<reference evidence="13" key="1">
    <citation type="submission" date="2025-08" db="UniProtKB">
        <authorList>
            <consortium name="RefSeq"/>
        </authorList>
    </citation>
    <scope>IDENTIFICATION</scope>
</reference>
<proteinExistence type="predicted"/>
<dbReference type="RefSeq" id="XP_036359004.1">
    <property type="nucleotide sequence ID" value="XM_036503111.1"/>
</dbReference>
<dbReference type="Gene3D" id="2.30.30.40">
    <property type="entry name" value="SH3 Domains"/>
    <property type="match status" value="1"/>
</dbReference>
<dbReference type="InterPro" id="IPR036028">
    <property type="entry name" value="SH3-like_dom_sf"/>
</dbReference>
<evidence type="ECO:0000256" key="9">
    <source>
        <dbReference type="PROSITE-ProRule" id="PRU00192"/>
    </source>
</evidence>
<feature type="compositionally biased region" description="Low complexity" evidence="10">
    <location>
        <begin position="329"/>
        <end position="339"/>
    </location>
</feature>
<feature type="compositionally biased region" description="Basic and acidic residues" evidence="10">
    <location>
        <begin position="600"/>
        <end position="614"/>
    </location>
</feature>
<keyword evidence="5" id="KW-0963">Cytoplasm</keyword>
<evidence type="ECO:0000313" key="13">
    <source>
        <dbReference type="RefSeq" id="XP_036359004.1"/>
    </source>
</evidence>
<dbReference type="Gene3D" id="1.20.1270.60">
    <property type="entry name" value="Arfaptin homology (AH) domain/BAR domain"/>
    <property type="match status" value="1"/>
</dbReference>
<feature type="compositionally biased region" description="Polar residues" evidence="10">
    <location>
        <begin position="351"/>
        <end position="370"/>
    </location>
</feature>
<keyword evidence="8" id="KW-0472">Membrane</keyword>
<keyword evidence="12" id="KW-1185">Reference proteome</keyword>
<keyword evidence="7" id="KW-0863">Zinc-finger</keyword>
<evidence type="ECO:0000256" key="3">
    <source>
        <dbReference type="ARBA" id="ARBA00022443"/>
    </source>
</evidence>
<feature type="region of interest" description="Disordered" evidence="10">
    <location>
        <begin position="475"/>
        <end position="494"/>
    </location>
</feature>
<dbReference type="KEGG" id="osn:115211754"/>
<keyword evidence="7" id="KW-0862">Zinc</keyword>
<evidence type="ECO:0000259" key="11">
    <source>
        <dbReference type="PROSITE" id="PS50002"/>
    </source>
</evidence>
<dbReference type="SUPFAM" id="SSF103657">
    <property type="entry name" value="BAR/IMD domain-like"/>
    <property type="match status" value="1"/>
</dbReference>
<gene>
    <name evidence="13" type="primary">LOC115211754</name>
</gene>
<feature type="region of interest" description="Disordered" evidence="10">
    <location>
        <begin position="319"/>
        <end position="373"/>
    </location>
</feature>
<evidence type="ECO:0000256" key="1">
    <source>
        <dbReference type="ARBA" id="ARBA00004236"/>
    </source>
</evidence>
<evidence type="ECO:0000256" key="6">
    <source>
        <dbReference type="ARBA" id="ARBA00022737"/>
    </source>
</evidence>
<dbReference type="SUPFAM" id="SSF50044">
    <property type="entry name" value="SH3-domain"/>
    <property type="match status" value="1"/>
</dbReference>
<dbReference type="InterPro" id="IPR001452">
    <property type="entry name" value="SH3_domain"/>
</dbReference>
<dbReference type="PANTHER" id="PTHR15135:SF7">
    <property type="entry name" value="STAC-LIKE, ISOFORM J"/>
    <property type="match status" value="1"/>
</dbReference>
<dbReference type="GO" id="GO:0008270">
    <property type="term" value="F:zinc ion binding"/>
    <property type="evidence" value="ECO:0007669"/>
    <property type="project" value="UniProtKB-KW"/>
</dbReference>
<keyword evidence="3 9" id="KW-0728">SH3 domain</keyword>
<feature type="region of interest" description="Disordered" evidence="10">
    <location>
        <begin position="564"/>
        <end position="640"/>
    </location>
</feature>
<dbReference type="Pfam" id="PF00018">
    <property type="entry name" value="SH3_1"/>
    <property type="match status" value="1"/>
</dbReference>
<evidence type="ECO:0000256" key="7">
    <source>
        <dbReference type="ARBA" id="ARBA00022771"/>
    </source>
</evidence>
<dbReference type="GO" id="GO:0005737">
    <property type="term" value="C:cytoplasm"/>
    <property type="evidence" value="ECO:0007669"/>
    <property type="project" value="UniProtKB-SubCell"/>
</dbReference>
<sequence length="847" mass="95771">MVDLISNGILHKSDMAEFAQQVAVVYENFSKELDSVITTFRKTSKDLKKDRPPIDSPTSIFAAWETLFQETENDAQAHLDVASLLIKNVYKPLEEIATHKTSQAQKLYQFRDVFEDLIKRSEDHLMDLEKEYHSSYTRYSNIMSTSGRETAKIDFYNAHNDYVLQFRASNCLVEKVEDVLPAVLEELEEIHIDTCNTIKAAIESHALVLLNKATERHRRFDDLLKVCHQVNPQLDVSFFIRSMSQDVLSLQQQPYQFNYPADINAELMELESVRDQLIIDRHTESTIRSRRQAVQKEASELTSYIKQNQDVTQTLVNMCQSSSQDEESPPIVVGSSPSPEVKDIQPPDSPCSVSSRTTIESPQRTYSSKQSLERRTSISSSFKKFRSFSREVSTDAESESSSHRKVRSNSAKRLDFISQEMQLQRRLRNLANHLYAKVYETQEDMCRKRNEIRLANIQLAAVRAQIEVLSPKHNGAVEGTDQESKKAHSSASIKGMWKKAVKSLKSNSGEPKPTRLSKKGSLIKRKDSKEVPDTEGPEESQEIDPVYSLLKCAADLPKTNRSCTHTHCSGHHARHSQGDTACGNTSKNSSPSSSEAPTSKQKEKFPRKKDEVVHSPKSRRKKLNSRMKSFSLDTPDPPKQLLAIDETTKKKSSSFSNTYLGVHHAGFRLQPLDPAQRSSAFIRHKLGGRSSSLEIDESKSGASSFSLYSNPSPVSSNPNLSQLKSSKKKNDDVYVVLYNFKAKEKDDLDLRAGWRISVLESSKKDWWKGKCNGKVGHFPAAYVERLQPGQRIFQVTSPVHITEGAVDVRFHKDQIVLQVGEELNGSILVKSMNNRQANCPLKYLLEV</sequence>
<evidence type="ECO:0000313" key="12">
    <source>
        <dbReference type="Proteomes" id="UP000515154"/>
    </source>
</evidence>
<accession>A0A7E6EUH9</accession>
<feature type="region of interest" description="Disordered" evidence="10">
    <location>
        <begin position="499"/>
        <end position="542"/>
    </location>
</feature>
<dbReference type="InterPro" id="IPR059031">
    <property type="entry name" value="SH3_20"/>
</dbReference>
<protein>
    <submittedName>
        <fullName evidence="13">Uncharacterized protein LOC115211754</fullName>
    </submittedName>
</protein>